<dbReference type="GO" id="GO:0005524">
    <property type="term" value="F:ATP binding"/>
    <property type="evidence" value="ECO:0007669"/>
    <property type="project" value="UniProtKB-KW"/>
</dbReference>
<gene>
    <name evidence="6" type="ORF">HPC72_04435</name>
</gene>
<dbReference type="PANTHER" id="PTHR36510:SF1">
    <property type="entry name" value="GLUTAMATE--CYSTEINE LIGASE 2-RELATED"/>
    <property type="match status" value="1"/>
</dbReference>
<dbReference type="SUPFAM" id="SSF55931">
    <property type="entry name" value="Glutamine synthetase/guanido kinase"/>
    <property type="match status" value="1"/>
</dbReference>
<evidence type="ECO:0000256" key="3">
    <source>
        <dbReference type="ARBA" id="ARBA00022840"/>
    </source>
</evidence>
<dbReference type="RefSeq" id="WP_159523538.1">
    <property type="nucleotide sequence ID" value="NZ_CP053642.1"/>
</dbReference>
<dbReference type="Gene3D" id="3.30.590.20">
    <property type="match status" value="1"/>
</dbReference>
<dbReference type="HAMAP" id="MF_01609">
    <property type="entry name" value="Glu_cys_ligase_2"/>
    <property type="match status" value="1"/>
</dbReference>
<dbReference type="EMBL" id="CP053642">
    <property type="protein sequence ID" value="QKD79599.1"/>
    <property type="molecule type" value="Genomic_DNA"/>
</dbReference>
<evidence type="ECO:0000256" key="4">
    <source>
        <dbReference type="ARBA" id="ARBA00048819"/>
    </source>
</evidence>
<dbReference type="InterPro" id="IPR014746">
    <property type="entry name" value="Gln_synth/guanido_kin_cat_dom"/>
</dbReference>
<comment type="catalytic activity">
    <reaction evidence="4 5">
        <text>L-cysteine + L-glutamate + ATP = gamma-L-glutamyl-L-cysteine + ADP + phosphate + H(+)</text>
        <dbReference type="Rhea" id="RHEA:13285"/>
        <dbReference type="ChEBI" id="CHEBI:15378"/>
        <dbReference type="ChEBI" id="CHEBI:29985"/>
        <dbReference type="ChEBI" id="CHEBI:30616"/>
        <dbReference type="ChEBI" id="CHEBI:35235"/>
        <dbReference type="ChEBI" id="CHEBI:43474"/>
        <dbReference type="ChEBI" id="CHEBI:58173"/>
        <dbReference type="ChEBI" id="CHEBI:456216"/>
        <dbReference type="EC" id="6.3.2.2"/>
    </reaction>
</comment>
<dbReference type="PANTHER" id="PTHR36510">
    <property type="entry name" value="GLUTAMATE--CYSTEINE LIGASE 2-RELATED"/>
    <property type="match status" value="1"/>
</dbReference>
<proteinExistence type="inferred from homology"/>
<protein>
    <recommendedName>
        <fullName evidence="5">Putative glutamate--cysteine ligase 2</fullName>
        <ecNumber evidence="5">6.3.2.2</ecNumber>
    </recommendedName>
    <alternativeName>
        <fullName evidence="5">Gamma-glutamylcysteine synthetase 2</fullName>
        <shortName evidence="5">GCS 2</shortName>
        <shortName evidence="5">Gamma-GCS 2</shortName>
    </alternativeName>
</protein>
<comment type="similarity">
    <text evidence="5">Belongs to the glutamate--cysteine ligase type 2 family. YbdK subfamily.</text>
</comment>
<keyword evidence="3 5" id="KW-0067">ATP-binding</keyword>
<dbReference type="Proteomes" id="UP000504752">
    <property type="component" value="Chromosome"/>
</dbReference>
<accession>A0A6M8AYL6</accession>
<name>A0A6M8AYL6_9ACTO</name>
<dbReference type="EC" id="6.3.2.2" evidence="5"/>
<dbReference type="AlphaFoldDB" id="A0A6M8AYL6"/>
<evidence type="ECO:0000256" key="5">
    <source>
        <dbReference type="HAMAP-Rule" id="MF_01609"/>
    </source>
</evidence>
<evidence type="ECO:0000256" key="2">
    <source>
        <dbReference type="ARBA" id="ARBA00022741"/>
    </source>
</evidence>
<dbReference type="NCBIfam" id="TIGR02050">
    <property type="entry name" value="gshA_cyan_rel"/>
    <property type="match status" value="1"/>
</dbReference>
<comment type="function">
    <text evidence="5">ATP-dependent carboxylate-amine ligase which exhibits weak glutamate--cysteine ligase activity.</text>
</comment>
<keyword evidence="2 5" id="KW-0547">Nucleotide-binding</keyword>
<reference evidence="6 7" key="1">
    <citation type="submission" date="2020-05" db="EMBL/GenBank/DDBJ databases">
        <title>Actinomyces sp. zg-325.</title>
        <authorList>
            <person name="Yang C."/>
        </authorList>
    </citation>
    <scope>NUCLEOTIDE SEQUENCE [LARGE SCALE GENOMIC DNA]</scope>
    <source>
        <strain evidence="7">zg-325</strain>
    </source>
</reference>
<evidence type="ECO:0000313" key="7">
    <source>
        <dbReference type="Proteomes" id="UP000504752"/>
    </source>
</evidence>
<organism evidence="6 7">
    <name type="scientific">Actinomyces marmotae</name>
    <dbReference type="NCBI Taxonomy" id="2737173"/>
    <lineage>
        <taxon>Bacteria</taxon>
        <taxon>Bacillati</taxon>
        <taxon>Actinomycetota</taxon>
        <taxon>Actinomycetes</taxon>
        <taxon>Actinomycetales</taxon>
        <taxon>Actinomycetaceae</taxon>
        <taxon>Actinomyces</taxon>
    </lineage>
</organism>
<dbReference type="GO" id="GO:0042398">
    <property type="term" value="P:modified amino acid biosynthetic process"/>
    <property type="evidence" value="ECO:0007669"/>
    <property type="project" value="InterPro"/>
</dbReference>
<evidence type="ECO:0000313" key="6">
    <source>
        <dbReference type="EMBL" id="QKD79599.1"/>
    </source>
</evidence>
<keyword evidence="1 5" id="KW-0436">Ligase</keyword>
<dbReference type="InterPro" id="IPR050141">
    <property type="entry name" value="GCL_type2/YbdK_subfam"/>
</dbReference>
<keyword evidence="7" id="KW-1185">Reference proteome</keyword>
<dbReference type="Pfam" id="PF04107">
    <property type="entry name" value="GCS2"/>
    <property type="match status" value="1"/>
</dbReference>
<evidence type="ECO:0000256" key="1">
    <source>
        <dbReference type="ARBA" id="ARBA00022598"/>
    </source>
</evidence>
<sequence length="376" mass="41150">MSLRFAASARSTIGVEWELQIIDPATLRPMPCAPEILAELARAHPAHGRIHAEMLRNTLELVSRPRRTVAGCAEDMGIALDMLAPFVEAHGAVLVGSGTHPFVSPASQGVSESERYGALVDRTQYWGRQMLIFGTHVHVGVEDRAKVLPIGEHLLAHLPHLQSLAAASPFWDGEDTGYADNRAWIFRQLPHAGLPDWPGDWDGLEDLTESMMRAGAIKSFNELRWDVRPSPGFGTIEARICDASSNLLEVRAIAALTQCLVESASQRLDEGLPLARLPRWFLAENKWRSARYGLDATIVTSPDGEQAPLRRSLSALVTELEPVARRLGCADDLALVEGILTGGAGYERQRRARDDSDLRGVVEQLIGEMRAGCPLP</sequence>
<dbReference type="KEGG" id="amam:HPC72_04435"/>
<dbReference type="GO" id="GO:0004357">
    <property type="term" value="F:glutamate-cysteine ligase activity"/>
    <property type="evidence" value="ECO:0007669"/>
    <property type="project" value="UniProtKB-EC"/>
</dbReference>
<dbReference type="InterPro" id="IPR006336">
    <property type="entry name" value="GCS2"/>
</dbReference>
<dbReference type="InterPro" id="IPR011793">
    <property type="entry name" value="YbdK"/>
</dbReference>